<protein>
    <submittedName>
        <fullName evidence="2">TIGR00341 family protein</fullName>
    </submittedName>
</protein>
<feature type="transmembrane region" description="Helical" evidence="1">
    <location>
        <begin position="128"/>
        <end position="146"/>
    </location>
</feature>
<dbReference type="Pfam" id="PF04087">
    <property type="entry name" value="DUF389"/>
    <property type="match status" value="1"/>
</dbReference>
<feature type="transmembrane region" description="Helical" evidence="1">
    <location>
        <begin position="153"/>
        <end position="175"/>
    </location>
</feature>
<feature type="transmembrane region" description="Helical" evidence="1">
    <location>
        <begin position="34"/>
        <end position="51"/>
    </location>
</feature>
<evidence type="ECO:0000256" key="1">
    <source>
        <dbReference type="SAM" id="Phobius"/>
    </source>
</evidence>
<dbReference type="PANTHER" id="PTHR20992:SF9">
    <property type="entry name" value="AT15442P-RELATED"/>
    <property type="match status" value="1"/>
</dbReference>
<proteinExistence type="predicted"/>
<dbReference type="InterPro" id="IPR005240">
    <property type="entry name" value="DUF389"/>
</dbReference>
<feature type="transmembrane region" description="Helical" evidence="1">
    <location>
        <begin position="57"/>
        <end position="81"/>
    </location>
</feature>
<accession>A0A2M8EPW1</accession>
<keyword evidence="1" id="KW-1133">Transmembrane helix</keyword>
<reference evidence="3" key="1">
    <citation type="submission" date="2017-09" db="EMBL/GenBank/DDBJ databases">
        <title>Depth-based differentiation of microbial function through sediment-hosted aquifers and enrichment of novel symbionts in the deep terrestrial subsurface.</title>
        <authorList>
            <person name="Probst A.J."/>
            <person name="Ladd B."/>
            <person name="Jarett J.K."/>
            <person name="Geller-Mcgrath D.E."/>
            <person name="Sieber C.M.K."/>
            <person name="Emerson J.B."/>
            <person name="Anantharaman K."/>
            <person name="Thomas B.C."/>
            <person name="Malmstrom R."/>
            <person name="Stieglmeier M."/>
            <person name="Klingl A."/>
            <person name="Woyke T."/>
            <person name="Ryan C.M."/>
            <person name="Banfield J.F."/>
        </authorList>
    </citation>
    <scope>NUCLEOTIDE SEQUENCE [LARGE SCALE GENOMIC DNA]</scope>
</reference>
<organism evidence="2 3">
    <name type="scientific">Candidatus Uhrbacteria bacterium CG_4_9_14_0_2_um_filter_41_50</name>
    <dbReference type="NCBI Taxonomy" id="1975031"/>
    <lineage>
        <taxon>Bacteria</taxon>
        <taxon>Candidatus Uhriibacteriota</taxon>
    </lineage>
</organism>
<dbReference type="AlphaFoldDB" id="A0A2M8EPW1"/>
<dbReference type="PANTHER" id="PTHR20992">
    <property type="entry name" value="AT15442P-RELATED"/>
    <property type="match status" value="1"/>
</dbReference>
<keyword evidence="1" id="KW-0472">Membrane</keyword>
<evidence type="ECO:0000313" key="3">
    <source>
        <dbReference type="Proteomes" id="UP000230251"/>
    </source>
</evidence>
<dbReference type="Proteomes" id="UP000230251">
    <property type="component" value="Unassembled WGS sequence"/>
</dbReference>
<dbReference type="EMBL" id="PFSI01000018">
    <property type="protein sequence ID" value="PJC24780.1"/>
    <property type="molecule type" value="Genomic_DNA"/>
</dbReference>
<sequence>MAKEIKKNKLFDSQQVDHYEVIAGLVAESSPRKTFLLMIFISSVIATMGLLNDSPAVVIGAMLVAPLLWPFLGISMGLLVFDWRMIRLSFLSIFLSIIIAVITAMFITSFYVPLGASREILNQTNFNFMWPIALAAGAAAAFAISYSNIREAAAGIAISVALLPPLVTVGIGLGGTDWVLMQKAGELFMINLVGILGVTFIVFWLLGFRRYHRTIESAVKKEEKILKA</sequence>
<evidence type="ECO:0000313" key="2">
    <source>
        <dbReference type="EMBL" id="PJC24780.1"/>
    </source>
</evidence>
<feature type="transmembrane region" description="Helical" evidence="1">
    <location>
        <begin position="187"/>
        <end position="206"/>
    </location>
</feature>
<feature type="transmembrane region" description="Helical" evidence="1">
    <location>
        <begin position="88"/>
        <end position="108"/>
    </location>
</feature>
<comment type="caution">
    <text evidence="2">The sequence shown here is derived from an EMBL/GenBank/DDBJ whole genome shotgun (WGS) entry which is preliminary data.</text>
</comment>
<keyword evidence="1" id="KW-0812">Transmembrane</keyword>
<dbReference type="NCBIfam" id="TIGR00341">
    <property type="entry name" value="TIGR00341 family protein"/>
    <property type="match status" value="1"/>
</dbReference>
<gene>
    <name evidence="2" type="ORF">CO057_00925</name>
</gene>
<name>A0A2M8EPW1_9BACT</name>